<dbReference type="CDD" id="cd22160">
    <property type="entry name" value="F-box_AtFBL13-like"/>
    <property type="match status" value="1"/>
</dbReference>
<dbReference type="InterPro" id="IPR053781">
    <property type="entry name" value="F-box_AtFBL13-like"/>
</dbReference>
<feature type="compositionally biased region" description="Basic residues" evidence="1">
    <location>
        <begin position="1"/>
        <end position="17"/>
    </location>
</feature>
<dbReference type="InterPro" id="IPR001810">
    <property type="entry name" value="F-box_dom"/>
</dbReference>
<accession>A0A4P1R021</accession>
<evidence type="ECO:0000256" key="1">
    <source>
        <dbReference type="SAM" id="MobiDB-lite"/>
    </source>
</evidence>
<evidence type="ECO:0000313" key="3">
    <source>
        <dbReference type="EMBL" id="OIV98912.1"/>
    </source>
</evidence>
<dbReference type="InterPro" id="IPR032675">
    <property type="entry name" value="LRR_dom_sf"/>
</dbReference>
<dbReference type="SMART" id="SM00256">
    <property type="entry name" value="FBOX"/>
    <property type="match status" value="1"/>
</dbReference>
<feature type="region of interest" description="Disordered" evidence="1">
    <location>
        <begin position="1"/>
        <end position="23"/>
    </location>
</feature>
<sequence length="368" mass="42989">MKRRQRKRQRPSGRKRKDGTDRLSDLPDGVLLHIMKFMNTKNAVRTCILSKRWKDLWKGLSEFTLHSKDFISLSRFKEFVYWALIRRDQPFNMHSLDFSRHGCIDRTFLYLLMRCAMQHKVQKLTLNINLVDHFELLHCVFKCQSLTFLKISVQSITRMMIRCPKSLGLMALETLHLSNVNFAETFDDCADPFSNCKKLNTLVIDHCVLRHGTRVLRISNATLSSLTILDTLEPTHKIDLDTPKLSSLTIRTDPIHQLSACNLPFLEELNITCRYTNMPNDPFIFTWLRLLGGNVRMMTLCSRTIEIINNLSTNVSTRIQPPSFGRLKILKVYRYQYTRLSSEGMTRAVEYLLQNSPQPKVDIIYDRK</sequence>
<evidence type="ECO:0000259" key="2">
    <source>
        <dbReference type="PROSITE" id="PS50181"/>
    </source>
</evidence>
<dbReference type="STRING" id="3871.A0A4P1R021"/>
<dbReference type="PROSITE" id="PS50181">
    <property type="entry name" value="FBOX"/>
    <property type="match status" value="1"/>
</dbReference>
<dbReference type="InterPro" id="IPR036047">
    <property type="entry name" value="F-box-like_dom_sf"/>
</dbReference>
<dbReference type="Gene3D" id="1.20.1280.50">
    <property type="match status" value="1"/>
</dbReference>
<organism evidence="3 4">
    <name type="scientific">Lupinus angustifolius</name>
    <name type="common">Narrow-leaved blue lupine</name>
    <dbReference type="NCBI Taxonomy" id="3871"/>
    <lineage>
        <taxon>Eukaryota</taxon>
        <taxon>Viridiplantae</taxon>
        <taxon>Streptophyta</taxon>
        <taxon>Embryophyta</taxon>
        <taxon>Tracheophyta</taxon>
        <taxon>Spermatophyta</taxon>
        <taxon>Magnoliopsida</taxon>
        <taxon>eudicotyledons</taxon>
        <taxon>Gunneridae</taxon>
        <taxon>Pentapetalae</taxon>
        <taxon>rosids</taxon>
        <taxon>fabids</taxon>
        <taxon>Fabales</taxon>
        <taxon>Fabaceae</taxon>
        <taxon>Papilionoideae</taxon>
        <taxon>50 kb inversion clade</taxon>
        <taxon>genistoids sensu lato</taxon>
        <taxon>core genistoids</taxon>
        <taxon>Genisteae</taxon>
        <taxon>Lupinus</taxon>
    </lineage>
</organism>
<proteinExistence type="predicted"/>
<protein>
    <recommendedName>
        <fullName evidence="2">F-box domain-containing protein</fullName>
    </recommendedName>
</protein>
<dbReference type="Pfam" id="PF00646">
    <property type="entry name" value="F-box"/>
    <property type="match status" value="1"/>
</dbReference>
<dbReference type="Proteomes" id="UP000188354">
    <property type="component" value="Chromosome LG13"/>
</dbReference>
<gene>
    <name evidence="3" type="ORF">TanjilG_07347</name>
</gene>
<dbReference type="EMBL" id="CM007373">
    <property type="protein sequence ID" value="OIV98912.1"/>
    <property type="molecule type" value="Genomic_DNA"/>
</dbReference>
<reference evidence="3 4" key="1">
    <citation type="journal article" date="2017" name="Plant Biotechnol. J.">
        <title>A comprehensive draft genome sequence for lupin (Lupinus angustifolius), an emerging health food: insights into plant-microbe interactions and legume evolution.</title>
        <authorList>
            <person name="Hane J.K."/>
            <person name="Ming Y."/>
            <person name="Kamphuis L.G."/>
            <person name="Nelson M.N."/>
            <person name="Garg G."/>
            <person name="Atkins C.A."/>
            <person name="Bayer P.E."/>
            <person name="Bravo A."/>
            <person name="Bringans S."/>
            <person name="Cannon S."/>
            <person name="Edwards D."/>
            <person name="Foley R."/>
            <person name="Gao L.L."/>
            <person name="Harrison M.J."/>
            <person name="Huang W."/>
            <person name="Hurgobin B."/>
            <person name="Li S."/>
            <person name="Liu C.W."/>
            <person name="McGrath A."/>
            <person name="Morahan G."/>
            <person name="Murray J."/>
            <person name="Weller J."/>
            <person name="Jian J."/>
            <person name="Singh K.B."/>
        </authorList>
    </citation>
    <scope>NUCLEOTIDE SEQUENCE [LARGE SCALE GENOMIC DNA]</scope>
    <source>
        <strain evidence="4">cv. Tanjil</strain>
        <tissue evidence="3">Whole plant</tissue>
    </source>
</reference>
<dbReference type="OrthoDB" id="1848700at2759"/>
<keyword evidence="4" id="KW-1185">Reference proteome</keyword>
<dbReference type="PANTHER" id="PTHR32212:SF267">
    <property type="entry name" value="F-BOX_RNI_FBD-LIKE DOMAIN PROTEIN"/>
    <property type="match status" value="1"/>
</dbReference>
<dbReference type="PANTHER" id="PTHR32212">
    <property type="entry name" value="CYCLIN-LIKE F-BOX"/>
    <property type="match status" value="1"/>
</dbReference>
<dbReference type="Gramene" id="OIV98912">
    <property type="protein sequence ID" value="OIV98912"/>
    <property type="gene ID" value="TanjilG_07347"/>
</dbReference>
<evidence type="ECO:0000313" key="4">
    <source>
        <dbReference type="Proteomes" id="UP000188354"/>
    </source>
</evidence>
<dbReference type="KEGG" id="lang:109363358"/>
<dbReference type="AlphaFoldDB" id="A0A4P1R021"/>
<dbReference type="SUPFAM" id="SSF81383">
    <property type="entry name" value="F-box domain"/>
    <property type="match status" value="1"/>
</dbReference>
<name>A0A4P1R021_LUPAN</name>
<feature type="domain" description="F-box" evidence="2">
    <location>
        <begin position="20"/>
        <end position="73"/>
    </location>
</feature>
<dbReference type="Gene3D" id="3.80.10.10">
    <property type="entry name" value="Ribonuclease Inhibitor"/>
    <property type="match status" value="1"/>
</dbReference>
<dbReference type="SUPFAM" id="SSF52047">
    <property type="entry name" value="RNI-like"/>
    <property type="match status" value="1"/>
</dbReference>